<reference evidence="2 3" key="1">
    <citation type="submission" date="2023-09" db="EMBL/GenBank/DDBJ databases">
        <title>Microbacterium fusihabitans sp. nov., Microbacterium phycihabitans sp. nov., and Microbacterium cervinum sp. nov., isolated from dried seaweeds of beach.</title>
        <authorList>
            <person name="Lee S.D."/>
        </authorList>
    </citation>
    <scope>NUCLEOTIDE SEQUENCE [LARGE SCALE GENOMIC DNA]</scope>
    <source>
        <strain evidence="2 3">KSW2-21</strain>
    </source>
</reference>
<dbReference type="Proteomes" id="UP001256673">
    <property type="component" value="Unassembled WGS sequence"/>
</dbReference>
<proteinExistence type="predicted"/>
<name>A0ABU3S173_9MICO</name>
<dbReference type="RefSeq" id="WP_316002059.1">
    <property type="nucleotide sequence ID" value="NZ_JAWDIU010000008.1"/>
</dbReference>
<sequence length="73" mass="7318">MSTPINDDAQLSADENSYEGADVEVPTSTDGDTTSKPGGLGQDGTIPSDPNGVAAGHTGTASNFNPEEDEGAH</sequence>
<organism evidence="2 3">
    <name type="scientific">Microbacterium algihabitans</name>
    <dbReference type="NCBI Taxonomy" id="3075992"/>
    <lineage>
        <taxon>Bacteria</taxon>
        <taxon>Bacillati</taxon>
        <taxon>Actinomycetota</taxon>
        <taxon>Actinomycetes</taxon>
        <taxon>Micrococcales</taxon>
        <taxon>Microbacteriaceae</taxon>
        <taxon>Microbacterium</taxon>
    </lineage>
</organism>
<feature type="compositionally biased region" description="Polar residues" evidence="1">
    <location>
        <begin position="26"/>
        <end position="36"/>
    </location>
</feature>
<evidence type="ECO:0000313" key="3">
    <source>
        <dbReference type="Proteomes" id="UP001256673"/>
    </source>
</evidence>
<gene>
    <name evidence="2" type="ORF">RWH43_17020</name>
</gene>
<evidence type="ECO:0000256" key="1">
    <source>
        <dbReference type="SAM" id="MobiDB-lite"/>
    </source>
</evidence>
<evidence type="ECO:0008006" key="4">
    <source>
        <dbReference type="Google" id="ProtNLM"/>
    </source>
</evidence>
<accession>A0ABU3S173</accession>
<protein>
    <recommendedName>
        <fullName evidence="4">Sugar ABC transporter ATPase</fullName>
    </recommendedName>
</protein>
<comment type="caution">
    <text evidence="2">The sequence shown here is derived from an EMBL/GenBank/DDBJ whole genome shotgun (WGS) entry which is preliminary data.</text>
</comment>
<feature type="region of interest" description="Disordered" evidence="1">
    <location>
        <begin position="1"/>
        <end position="73"/>
    </location>
</feature>
<keyword evidence="3" id="KW-1185">Reference proteome</keyword>
<dbReference type="EMBL" id="JAWDIU010000008">
    <property type="protein sequence ID" value="MDU0328463.1"/>
    <property type="molecule type" value="Genomic_DNA"/>
</dbReference>
<evidence type="ECO:0000313" key="2">
    <source>
        <dbReference type="EMBL" id="MDU0328463.1"/>
    </source>
</evidence>